<evidence type="ECO:0000259" key="1">
    <source>
        <dbReference type="Pfam" id="PF00156"/>
    </source>
</evidence>
<dbReference type="SUPFAM" id="SSF53271">
    <property type="entry name" value="PRTase-like"/>
    <property type="match status" value="1"/>
</dbReference>
<gene>
    <name evidence="2" type="ORF">GFD30_18225</name>
</gene>
<proteinExistence type="predicted"/>
<organism evidence="2 3">
    <name type="scientific">Glycomyces albidus</name>
    <dbReference type="NCBI Taxonomy" id="2656774"/>
    <lineage>
        <taxon>Bacteria</taxon>
        <taxon>Bacillati</taxon>
        <taxon>Actinomycetota</taxon>
        <taxon>Actinomycetes</taxon>
        <taxon>Glycomycetales</taxon>
        <taxon>Glycomycetaceae</taxon>
        <taxon>Glycomyces</taxon>
    </lineage>
</organism>
<keyword evidence="3" id="KW-1185">Reference proteome</keyword>
<comment type="caution">
    <text evidence="2">The sequence shown here is derived from an EMBL/GenBank/DDBJ whole genome shotgun (WGS) entry which is preliminary data.</text>
</comment>
<accession>A0A6L5GD38</accession>
<sequence length="48" mass="4608">RARVLAASGRPAILVDDVVTTGATLRAAALALRAAGVEVPAAIAVAAA</sequence>
<name>A0A6L5GD38_9ACTN</name>
<evidence type="ECO:0000313" key="2">
    <source>
        <dbReference type="EMBL" id="MQM27491.1"/>
    </source>
</evidence>
<feature type="domain" description="Phosphoribosyltransferase" evidence="1">
    <location>
        <begin position="9"/>
        <end position="44"/>
    </location>
</feature>
<reference evidence="2 3" key="1">
    <citation type="submission" date="2019-10" db="EMBL/GenBank/DDBJ databases">
        <title>Glycomyces albidus sp. nov., a novel actinomycete isolated from rhizosphere soil of wheat (Triticum aestivum L.).</title>
        <authorList>
            <person name="Qian L."/>
        </authorList>
    </citation>
    <scope>NUCLEOTIDE SEQUENCE [LARGE SCALE GENOMIC DNA]</scope>
    <source>
        <strain evidence="2 3">NEAU-7082</strain>
    </source>
</reference>
<dbReference type="Gene3D" id="3.40.50.2020">
    <property type="match status" value="1"/>
</dbReference>
<dbReference type="InterPro" id="IPR029057">
    <property type="entry name" value="PRTase-like"/>
</dbReference>
<evidence type="ECO:0000313" key="3">
    <source>
        <dbReference type="Proteomes" id="UP000477750"/>
    </source>
</evidence>
<dbReference type="Proteomes" id="UP000477750">
    <property type="component" value="Unassembled WGS sequence"/>
</dbReference>
<dbReference type="InterPro" id="IPR000836">
    <property type="entry name" value="PRTase_dom"/>
</dbReference>
<protein>
    <submittedName>
        <fullName evidence="2">ComF family protein</fullName>
    </submittedName>
</protein>
<dbReference type="AlphaFoldDB" id="A0A6L5GD38"/>
<dbReference type="EMBL" id="WIAO01000025">
    <property type="protein sequence ID" value="MQM27491.1"/>
    <property type="molecule type" value="Genomic_DNA"/>
</dbReference>
<dbReference type="Pfam" id="PF00156">
    <property type="entry name" value="Pribosyltran"/>
    <property type="match status" value="1"/>
</dbReference>
<feature type="non-terminal residue" evidence="2">
    <location>
        <position position="1"/>
    </location>
</feature>